<evidence type="ECO:0000313" key="2">
    <source>
        <dbReference type="EMBL" id="OBU11243.1"/>
    </source>
</evidence>
<proteinExistence type="predicted"/>
<name>A0A1B8HPD0_9GAMM</name>
<dbReference type="InterPro" id="IPR041698">
    <property type="entry name" value="Methyltransf_25"/>
</dbReference>
<dbReference type="SUPFAM" id="SSF53335">
    <property type="entry name" value="S-adenosyl-L-methionine-dependent methyltransferases"/>
    <property type="match status" value="1"/>
</dbReference>
<evidence type="ECO:0000259" key="1">
    <source>
        <dbReference type="Pfam" id="PF13649"/>
    </source>
</evidence>
<evidence type="ECO:0000313" key="3">
    <source>
        <dbReference type="Proteomes" id="UP000092247"/>
    </source>
</evidence>
<dbReference type="Proteomes" id="UP000092247">
    <property type="component" value="Unassembled WGS sequence"/>
</dbReference>
<organism evidence="2 3">
    <name type="scientific">Morganella psychrotolerans</name>
    <dbReference type="NCBI Taxonomy" id="368603"/>
    <lineage>
        <taxon>Bacteria</taxon>
        <taxon>Pseudomonadati</taxon>
        <taxon>Pseudomonadota</taxon>
        <taxon>Gammaproteobacteria</taxon>
        <taxon>Enterobacterales</taxon>
        <taxon>Morganellaceae</taxon>
        <taxon>Morganella</taxon>
    </lineage>
</organism>
<dbReference type="PANTHER" id="PTHR42912">
    <property type="entry name" value="METHYLTRANSFERASE"/>
    <property type="match status" value="1"/>
</dbReference>
<dbReference type="GO" id="GO:0032259">
    <property type="term" value="P:methylation"/>
    <property type="evidence" value="ECO:0007669"/>
    <property type="project" value="UniProtKB-KW"/>
</dbReference>
<gene>
    <name evidence="2" type="ORF">AYY17_00340</name>
</gene>
<dbReference type="AlphaFoldDB" id="A0A1B8HPD0"/>
<feature type="domain" description="Methyltransferase" evidence="1">
    <location>
        <begin position="63"/>
        <end position="156"/>
    </location>
</feature>
<dbReference type="InterPro" id="IPR029063">
    <property type="entry name" value="SAM-dependent_MTases_sf"/>
</dbReference>
<protein>
    <submittedName>
        <fullName evidence="2">SAM-dependent methyltransferase</fullName>
    </submittedName>
</protein>
<dbReference type="Pfam" id="PF13649">
    <property type="entry name" value="Methyltransf_25"/>
    <property type="match status" value="1"/>
</dbReference>
<keyword evidence="2" id="KW-0808">Transferase</keyword>
<dbReference type="EMBL" id="LZEX01000001">
    <property type="protein sequence ID" value="OBU11243.1"/>
    <property type="molecule type" value="Genomic_DNA"/>
</dbReference>
<accession>A0A1B8HPD0</accession>
<dbReference type="GO" id="GO:0008168">
    <property type="term" value="F:methyltransferase activity"/>
    <property type="evidence" value="ECO:0007669"/>
    <property type="project" value="UniProtKB-KW"/>
</dbReference>
<dbReference type="InterPro" id="IPR050508">
    <property type="entry name" value="Methyltransf_Superfamily"/>
</dbReference>
<dbReference type="CDD" id="cd02440">
    <property type="entry name" value="AdoMet_MTases"/>
    <property type="match status" value="1"/>
</dbReference>
<sequence>MLLTPFSGTSSAKENQANLSKFNPATFDEYAELYEKMFSWPYRKKLELPTLEQLMGDLSGLNVLDFGCGPGVITRWLNELGAKGIIGHDISEGMLNYARRREEKEQRGILYLSNIDEKYNEYFDIVLAVYVMPYATHHKDLLEMSQTMARILKPGGRLLTLPIHPDFNANPEYYRPFGLRLIEEQPRMDGSPVRFHICQPPYDINIQAYYWSRQTLENTLYQVGFQTVSWKPLNVLANILPAYLSHYDQCPHAAIIECIKEKYVKPF</sequence>
<dbReference type="RefSeq" id="WP_067420382.1">
    <property type="nucleotide sequence ID" value="NZ_LZEX01000001.1"/>
</dbReference>
<comment type="caution">
    <text evidence="2">The sequence shown here is derived from an EMBL/GenBank/DDBJ whole genome shotgun (WGS) entry which is preliminary data.</text>
</comment>
<dbReference type="Gene3D" id="3.40.50.150">
    <property type="entry name" value="Vaccinia Virus protein VP39"/>
    <property type="match status" value="1"/>
</dbReference>
<keyword evidence="2" id="KW-0489">Methyltransferase</keyword>
<reference evidence="2 3" key="1">
    <citation type="submission" date="2016-06" db="EMBL/GenBank/DDBJ databases">
        <authorList>
            <person name="Kjaerup R.B."/>
            <person name="Dalgaard T.S."/>
            <person name="Juul-Madsen H.R."/>
        </authorList>
    </citation>
    <scope>NUCLEOTIDE SEQUENCE [LARGE SCALE GENOMIC DNA]</scope>
    <source>
        <strain evidence="2 3">GCSL-Mp3</strain>
    </source>
</reference>